<reference evidence="2" key="1">
    <citation type="submission" date="2016-10" db="EMBL/GenBank/DDBJ databases">
        <authorList>
            <person name="Varghese N."/>
            <person name="Submissions S."/>
        </authorList>
    </citation>
    <scope>NUCLEOTIDE SEQUENCE [LARGE SCALE GENOMIC DNA]</scope>
    <source>
        <strain evidence="2">CGMCC 4.3506</strain>
    </source>
</reference>
<proteinExistence type="predicted"/>
<dbReference type="STRING" id="200378.SAMN05216553_108347"/>
<dbReference type="AlphaFoldDB" id="A0A1G7UQ09"/>
<evidence type="ECO:0000313" key="1">
    <source>
        <dbReference type="EMBL" id="SDG49685.1"/>
    </source>
</evidence>
<dbReference type="RefSeq" id="WP_090051527.1">
    <property type="nucleotide sequence ID" value="NZ_FNCC01000008.1"/>
</dbReference>
<sequence>MSDVQATDTPRLQVRVATTVDAAWRALRDKDVIRQWHAWQSGELEAELDSIYFTDVVEDEANHTLVPNGGDRFEITEESDGVLITLVRAPLSGDAEWDAYYDDVTEGWTSFLHQLRFALERKPGEQRRTLFFGNRDTYSGTVVERLALDSAGEPGSRYTATLAGEAVEGEVWFRSEHQLGLTVDSWGEGLLVIAGTGPSSTDPSGTSMALLSTYGLDDDAYSLLDKRWSQWWAENTGK</sequence>
<name>A0A1G7UQ09_9PSEU</name>
<gene>
    <name evidence="1" type="ORF">SAMN05216553_108347</name>
</gene>
<protein>
    <recommendedName>
        <fullName evidence="3">Activator of Hsp90 ATPase homolog 1-like protein</fullName>
    </recommendedName>
</protein>
<keyword evidence="2" id="KW-1185">Reference proteome</keyword>
<evidence type="ECO:0008006" key="3">
    <source>
        <dbReference type="Google" id="ProtNLM"/>
    </source>
</evidence>
<evidence type="ECO:0000313" key="2">
    <source>
        <dbReference type="Proteomes" id="UP000199623"/>
    </source>
</evidence>
<dbReference type="Proteomes" id="UP000199623">
    <property type="component" value="Unassembled WGS sequence"/>
</dbReference>
<dbReference type="EMBL" id="FNCC01000008">
    <property type="protein sequence ID" value="SDG49685.1"/>
    <property type="molecule type" value="Genomic_DNA"/>
</dbReference>
<dbReference type="SUPFAM" id="SSF55961">
    <property type="entry name" value="Bet v1-like"/>
    <property type="match status" value="1"/>
</dbReference>
<dbReference type="Gene3D" id="3.30.530.20">
    <property type="match status" value="1"/>
</dbReference>
<organism evidence="1 2">
    <name type="scientific">Lentzea fradiae</name>
    <dbReference type="NCBI Taxonomy" id="200378"/>
    <lineage>
        <taxon>Bacteria</taxon>
        <taxon>Bacillati</taxon>
        <taxon>Actinomycetota</taxon>
        <taxon>Actinomycetes</taxon>
        <taxon>Pseudonocardiales</taxon>
        <taxon>Pseudonocardiaceae</taxon>
        <taxon>Lentzea</taxon>
    </lineage>
</organism>
<accession>A0A1G7UQ09</accession>
<dbReference type="InterPro" id="IPR023393">
    <property type="entry name" value="START-like_dom_sf"/>
</dbReference>
<dbReference type="OrthoDB" id="3334241at2"/>